<keyword evidence="5" id="KW-1185">Reference proteome</keyword>
<keyword evidence="1" id="KW-0812">Transmembrane</keyword>
<dbReference type="InterPro" id="IPR015071">
    <property type="entry name" value="BOFC_N"/>
</dbReference>
<dbReference type="Pfam" id="PF08977">
    <property type="entry name" value="BOFC_N"/>
    <property type="match status" value="1"/>
</dbReference>
<dbReference type="Gene3D" id="3.10.20.420">
    <property type="entry name" value="Bypass-of-forespore C, N-terminal domain"/>
    <property type="match status" value="1"/>
</dbReference>
<proteinExistence type="predicted"/>
<dbReference type="InterPro" id="IPR038117">
    <property type="entry name" value="BofC_C_sf"/>
</dbReference>
<feature type="transmembrane region" description="Helical" evidence="1">
    <location>
        <begin position="15"/>
        <end position="33"/>
    </location>
</feature>
<dbReference type="RefSeq" id="WP_307323926.1">
    <property type="nucleotide sequence ID" value="NZ_JAUSUG010000005.1"/>
</dbReference>
<dbReference type="EMBL" id="JAUSUG010000005">
    <property type="protein sequence ID" value="MDQ0254241.1"/>
    <property type="molecule type" value="Genomic_DNA"/>
</dbReference>
<evidence type="ECO:0000313" key="5">
    <source>
        <dbReference type="Proteomes" id="UP001230005"/>
    </source>
</evidence>
<sequence length="182" mass="21196">MCLSYAPSKVLRKETTVFIITSIILLIFTFGYGNTSAEEFQIAQASDVKTVEVILQRHYLDGEISEETVQETIWSMEDFWAFYEEWQLVDQSNDQVIFKRNMNDISPLLKMNGYFGISDDGTLNIYYGKPQENEVIQSFFQVNTSRLKSHIHRSLMEGIPVTTKDNYLQVLKMFEEYAINEL</sequence>
<gene>
    <name evidence="4" type="ORF">J2S74_001616</name>
</gene>
<evidence type="ECO:0000259" key="3">
    <source>
        <dbReference type="Pfam" id="PF08977"/>
    </source>
</evidence>
<keyword evidence="1" id="KW-0472">Membrane</keyword>
<protein>
    <submittedName>
        <fullName evidence="4">Forespore regulator of the sigma-K checkpoint</fullName>
    </submittedName>
</protein>
<comment type="caution">
    <text evidence="4">The sequence shown here is derived from an EMBL/GenBank/DDBJ whole genome shotgun (WGS) entry which is preliminary data.</text>
</comment>
<reference evidence="4 5" key="1">
    <citation type="submission" date="2023-07" db="EMBL/GenBank/DDBJ databases">
        <title>Genomic Encyclopedia of Type Strains, Phase IV (KMG-IV): sequencing the most valuable type-strain genomes for metagenomic binning, comparative biology and taxonomic classification.</title>
        <authorList>
            <person name="Goeker M."/>
        </authorList>
    </citation>
    <scope>NUCLEOTIDE SEQUENCE [LARGE SCALE GENOMIC DNA]</scope>
    <source>
        <strain evidence="4 5">DSM 9768</strain>
    </source>
</reference>
<dbReference type="Pfam" id="PF08955">
    <property type="entry name" value="BofC_C"/>
    <property type="match status" value="1"/>
</dbReference>
<dbReference type="Gene3D" id="3.30.70.1740">
    <property type="entry name" value="Bypass-of-forespore C, C-terminal domain"/>
    <property type="match status" value="1"/>
</dbReference>
<evidence type="ECO:0000313" key="4">
    <source>
        <dbReference type="EMBL" id="MDQ0254241.1"/>
    </source>
</evidence>
<dbReference type="Proteomes" id="UP001230005">
    <property type="component" value="Unassembled WGS sequence"/>
</dbReference>
<dbReference type="InterPro" id="IPR038118">
    <property type="entry name" value="BOFC_N_sf"/>
</dbReference>
<keyword evidence="1" id="KW-1133">Transmembrane helix</keyword>
<dbReference type="InterPro" id="IPR015050">
    <property type="entry name" value="BofC_C"/>
</dbReference>
<feature type="domain" description="Bypass-of-forespore C N-terminal" evidence="3">
    <location>
        <begin position="51"/>
        <end position="100"/>
    </location>
</feature>
<organism evidence="4 5">
    <name type="scientific">Evansella vedderi</name>
    <dbReference type="NCBI Taxonomy" id="38282"/>
    <lineage>
        <taxon>Bacteria</taxon>
        <taxon>Bacillati</taxon>
        <taxon>Bacillota</taxon>
        <taxon>Bacilli</taxon>
        <taxon>Bacillales</taxon>
        <taxon>Bacillaceae</taxon>
        <taxon>Evansella</taxon>
    </lineage>
</organism>
<evidence type="ECO:0000259" key="2">
    <source>
        <dbReference type="Pfam" id="PF08955"/>
    </source>
</evidence>
<accession>A0ABT9ZSN0</accession>
<name>A0ABT9ZSN0_9BACI</name>
<feature type="domain" description="Bypass of forespore C C-terminal" evidence="2">
    <location>
        <begin position="103"/>
        <end position="175"/>
    </location>
</feature>
<evidence type="ECO:0000256" key="1">
    <source>
        <dbReference type="SAM" id="Phobius"/>
    </source>
</evidence>